<name>A0A2W5QNG2_VARPD</name>
<dbReference type="Proteomes" id="UP000249135">
    <property type="component" value="Unassembled WGS sequence"/>
</dbReference>
<dbReference type="EMBL" id="QFPP01000008">
    <property type="protein sequence ID" value="PZQ77869.1"/>
    <property type="molecule type" value="Genomic_DNA"/>
</dbReference>
<protein>
    <submittedName>
        <fullName evidence="1">Uncharacterized protein</fullName>
    </submittedName>
</protein>
<proteinExistence type="predicted"/>
<accession>A0A2W5QNG2</accession>
<organism evidence="1 2">
    <name type="scientific">Variovorax paradoxus</name>
    <dbReference type="NCBI Taxonomy" id="34073"/>
    <lineage>
        <taxon>Bacteria</taxon>
        <taxon>Pseudomonadati</taxon>
        <taxon>Pseudomonadota</taxon>
        <taxon>Betaproteobacteria</taxon>
        <taxon>Burkholderiales</taxon>
        <taxon>Comamonadaceae</taxon>
        <taxon>Variovorax</taxon>
    </lineage>
</organism>
<reference evidence="1 2" key="1">
    <citation type="submission" date="2017-08" db="EMBL/GenBank/DDBJ databases">
        <title>Infants hospitalized years apart are colonized by the same room-sourced microbial strains.</title>
        <authorList>
            <person name="Brooks B."/>
            <person name="Olm M.R."/>
            <person name="Firek B.A."/>
            <person name="Baker R."/>
            <person name="Thomas B.C."/>
            <person name="Morowitz M.J."/>
            <person name="Banfield J.F."/>
        </authorList>
    </citation>
    <scope>NUCLEOTIDE SEQUENCE [LARGE SCALE GENOMIC DNA]</scope>
    <source>
        <strain evidence="1">S2_005_003_R2_41</strain>
    </source>
</reference>
<evidence type="ECO:0000313" key="2">
    <source>
        <dbReference type="Proteomes" id="UP000249135"/>
    </source>
</evidence>
<gene>
    <name evidence="1" type="ORF">DI563_02190</name>
</gene>
<sequence length="243" mass="26284">MQLEVVSRGAPAEALNAGAAAALAVFSKADMDPWKAMQAVGKIIHWDELGFPEDDDQLDLDGMQAQSEPVTPSPEDHAAARVYWDAADAAQEAIHARVPKAQQHEVSVGLAQPGDFAEKVRFAIADWLTRAVDDADDILEVIRSGGLTATLIRPLSGVQVEVNLDRRPGPLASFGILKPADVLSEPVIDIARRWKQSLPAQPSSGEVLAVFHGDHRAAWAHIRHQLDAHPQLVRQAAEALQHI</sequence>
<evidence type="ECO:0000313" key="1">
    <source>
        <dbReference type="EMBL" id="PZQ77869.1"/>
    </source>
</evidence>
<dbReference type="AlphaFoldDB" id="A0A2W5QNG2"/>
<comment type="caution">
    <text evidence="1">The sequence shown here is derived from an EMBL/GenBank/DDBJ whole genome shotgun (WGS) entry which is preliminary data.</text>
</comment>